<dbReference type="Proteomes" id="UP000290037">
    <property type="component" value="Unassembled WGS sequence"/>
</dbReference>
<keyword evidence="1" id="KW-0812">Transmembrane</keyword>
<feature type="transmembrane region" description="Helical" evidence="1">
    <location>
        <begin position="325"/>
        <end position="344"/>
    </location>
</feature>
<evidence type="ECO:0000256" key="1">
    <source>
        <dbReference type="SAM" id="Phobius"/>
    </source>
</evidence>
<feature type="transmembrane region" description="Helical" evidence="1">
    <location>
        <begin position="249"/>
        <end position="270"/>
    </location>
</feature>
<dbReference type="EMBL" id="FQXT01000006">
    <property type="protein sequence ID" value="SHI23502.1"/>
    <property type="molecule type" value="Genomic_DNA"/>
</dbReference>
<dbReference type="InterPro" id="IPR022134">
    <property type="entry name" value="DUF3667"/>
</dbReference>
<feature type="transmembrane region" description="Helical" evidence="1">
    <location>
        <begin position="388"/>
        <end position="411"/>
    </location>
</feature>
<reference evidence="3" key="1">
    <citation type="submission" date="2016-11" db="EMBL/GenBank/DDBJ databases">
        <authorList>
            <person name="Jaros S."/>
            <person name="Januszkiewicz K."/>
            <person name="Wedrychowicz H."/>
        </authorList>
    </citation>
    <scope>NUCLEOTIDE SEQUENCE [LARGE SCALE GENOMIC DNA]</scope>
    <source>
        <strain evidence="3">DSM 19859</strain>
    </source>
</reference>
<reference evidence="2 5" key="3">
    <citation type="submission" date="2018-07" db="EMBL/GenBank/DDBJ databases">
        <title>Leeuwenhoekiella genomics.</title>
        <authorList>
            <person name="Tahon G."/>
            <person name="Willems A."/>
        </authorList>
    </citation>
    <scope>NUCLEOTIDE SEQUENCE [LARGE SCALE GENOMIC DNA]</scope>
    <source>
        <strain evidence="2 5">LMG 24856</strain>
    </source>
</reference>
<proteinExistence type="predicted"/>
<evidence type="ECO:0008006" key="6">
    <source>
        <dbReference type="Google" id="ProtNLM"/>
    </source>
</evidence>
<dbReference type="Proteomes" id="UP000184240">
    <property type="component" value="Unassembled WGS sequence"/>
</dbReference>
<dbReference type="Pfam" id="PF12412">
    <property type="entry name" value="DUF3667"/>
    <property type="match status" value="1"/>
</dbReference>
<evidence type="ECO:0000313" key="3">
    <source>
        <dbReference type="EMBL" id="SHI23502.1"/>
    </source>
</evidence>
<feature type="transmembrane region" description="Helical" evidence="1">
    <location>
        <begin position="98"/>
        <end position="119"/>
    </location>
</feature>
<evidence type="ECO:0000313" key="4">
    <source>
        <dbReference type="Proteomes" id="UP000184240"/>
    </source>
</evidence>
<gene>
    <name evidence="2" type="ORF">DSM01_2789</name>
    <name evidence="3" type="ORF">SAMN04487999_3037</name>
</gene>
<keyword evidence="1" id="KW-0472">Membrane</keyword>
<evidence type="ECO:0000313" key="2">
    <source>
        <dbReference type="EMBL" id="RXG27674.1"/>
    </source>
</evidence>
<protein>
    <recommendedName>
        <fullName evidence="6">DUF3667 domain-containing protein</fullName>
    </recommendedName>
</protein>
<keyword evidence="1" id="KW-1133">Transmembrane helix</keyword>
<sequence>MGKQLEQTSRKSLRYRGNECLNCGHPLEISDRYCSYCGQLNSTKKLSLQDYFGEFIISIVNYDSRFRYTVKDLLFKPGVITRNFTSGKRMRYANPFRFFLSVSIIYFLLSGFLDFIQIADAESEENPSLQNIFNFQDDDDQAEIPLDSINYYKTLALNTKDKDSLEQLPLIYRRESSLDTLNFVSRTAFKLKMFHIFSLQTKVENPYQALDSLEYSKSKLNVWLYDREKGLKRIQENPVAFGQYLAKKIPVFLFFLAPLFACFFLLLYYKSESVRFHKNKLRATSRKKLQSLFKTPYIGGFCLYCLASLRSVFVVRRSYNYMEHVIFIFHIFTFLFLVLLLLLVPEFLMGSSLLSGLFISFVAPFYFYKALRNFYQESRLRTLMKFFILNIVFLMLGILTGSVFFFLTAALY</sequence>
<name>A0A1M5ZH44_9FLAO</name>
<reference evidence="4" key="2">
    <citation type="submission" date="2016-11" db="EMBL/GenBank/DDBJ databases">
        <authorList>
            <person name="Varghese N."/>
            <person name="Submissions S."/>
        </authorList>
    </citation>
    <scope>NUCLEOTIDE SEQUENCE [LARGE SCALE GENOMIC DNA]</scope>
    <source>
        <strain evidence="4">DSM 19859</strain>
    </source>
</reference>
<accession>A0A1M5ZH44</accession>
<dbReference type="AlphaFoldDB" id="A0A1M5ZH44"/>
<feature type="transmembrane region" description="Helical" evidence="1">
    <location>
        <begin position="351"/>
        <end position="368"/>
    </location>
</feature>
<organism evidence="3 4">
    <name type="scientific">Leeuwenhoekiella palythoae</name>
    <dbReference type="NCBI Taxonomy" id="573501"/>
    <lineage>
        <taxon>Bacteria</taxon>
        <taxon>Pseudomonadati</taxon>
        <taxon>Bacteroidota</taxon>
        <taxon>Flavobacteriia</taxon>
        <taxon>Flavobacteriales</taxon>
        <taxon>Flavobacteriaceae</taxon>
        <taxon>Leeuwenhoekiella</taxon>
    </lineage>
</organism>
<dbReference type="EMBL" id="QOVN01000006">
    <property type="protein sequence ID" value="RXG27674.1"/>
    <property type="molecule type" value="Genomic_DNA"/>
</dbReference>
<dbReference type="STRING" id="573501.SAMN04487999_3037"/>
<dbReference type="RefSeq" id="WP_072984476.1">
    <property type="nucleotide sequence ID" value="NZ_FQXT01000006.1"/>
</dbReference>
<keyword evidence="5" id="KW-1185">Reference proteome</keyword>
<evidence type="ECO:0000313" key="5">
    <source>
        <dbReference type="Proteomes" id="UP000290037"/>
    </source>
</evidence>
<dbReference type="OrthoDB" id="675873at2"/>